<comment type="caution">
    <text evidence="1">The sequence shown here is derived from an EMBL/GenBank/DDBJ whole genome shotgun (WGS) entry which is preliminary data.</text>
</comment>
<dbReference type="Proteomes" id="UP000829196">
    <property type="component" value="Unassembled WGS sequence"/>
</dbReference>
<dbReference type="AlphaFoldDB" id="A0A8T3CAG6"/>
<gene>
    <name evidence="1" type="ORF">KFK09_001766</name>
</gene>
<protein>
    <submittedName>
        <fullName evidence="1">Uncharacterized protein</fullName>
    </submittedName>
</protein>
<dbReference type="EMBL" id="JAGYWB010000002">
    <property type="protein sequence ID" value="KAI0529219.1"/>
    <property type="molecule type" value="Genomic_DNA"/>
</dbReference>
<organism evidence="1 2">
    <name type="scientific">Dendrobium nobile</name>
    <name type="common">Orchid</name>
    <dbReference type="NCBI Taxonomy" id="94219"/>
    <lineage>
        <taxon>Eukaryota</taxon>
        <taxon>Viridiplantae</taxon>
        <taxon>Streptophyta</taxon>
        <taxon>Embryophyta</taxon>
        <taxon>Tracheophyta</taxon>
        <taxon>Spermatophyta</taxon>
        <taxon>Magnoliopsida</taxon>
        <taxon>Liliopsida</taxon>
        <taxon>Asparagales</taxon>
        <taxon>Orchidaceae</taxon>
        <taxon>Epidendroideae</taxon>
        <taxon>Malaxideae</taxon>
        <taxon>Dendrobiinae</taxon>
        <taxon>Dendrobium</taxon>
    </lineage>
</organism>
<sequence>MGRSERDRGLQQEDRRLVSLSLSLSLSEDREEEGTEEACGVRLYRVEEVRAGWYSARLRWRQWRWGRLALGGDVSLVVGRLRVRWRLLD</sequence>
<proteinExistence type="predicted"/>
<name>A0A8T3CAG6_DENNO</name>
<evidence type="ECO:0000313" key="2">
    <source>
        <dbReference type="Proteomes" id="UP000829196"/>
    </source>
</evidence>
<accession>A0A8T3CAG6</accession>
<evidence type="ECO:0000313" key="1">
    <source>
        <dbReference type="EMBL" id="KAI0529219.1"/>
    </source>
</evidence>
<keyword evidence="2" id="KW-1185">Reference proteome</keyword>
<reference evidence="1" key="1">
    <citation type="journal article" date="2022" name="Front. Genet.">
        <title>Chromosome-Scale Assembly of the Dendrobium nobile Genome Provides Insights Into the Molecular Mechanism of the Biosynthesis of the Medicinal Active Ingredient of Dendrobium.</title>
        <authorList>
            <person name="Xu Q."/>
            <person name="Niu S.-C."/>
            <person name="Li K.-L."/>
            <person name="Zheng P.-J."/>
            <person name="Zhang X.-J."/>
            <person name="Jia Y."/>
            <person name="Liu Y."/>
            <person name="Niu Y.-X."/>
            <person name="Yu L.-H."/>
            <person name="Chen D.-F."/>
            <person name="Zhang G.-Q."/>
        </authorList>
    </citation>
    <scope>NUCLEOTIDE SEQUENCE</scope>
    <source>
        <tissue evidence="1">Leaf</tissue>
    </source>
</reference>